<accession>A0A103YF45</accession>
<gene>
    <name evidence="2" type="ORF">Ccrd_013716</name>
</gene>
<proteinExistence type="predicted"/>
<name>A0A103YF45_CYNCS</name>
<dbReference type="Gramene" id="KVI07930">
    <property type="protein sequence ID" value="KVI07930"/>
    <property type="gene ID" value="Ccrd_013716"/>
</dbReference>
<sequence>MFNSLAASRVNTITRSATMQVTGEQDLFSLLIRLLNGPKQVSSIDLVRDETSWVASRFCGNERPSGMVSKRKDGRPQRASGPRDRRSRWWLNSVLTKVIMKPLEWRILASLSIGLIWPWAGAGKEENGYPCQQSHCNASGRKHRMVNQVVQGSSYVAVLNRIADGGINSPIVLDIDGG</sequence>
<dbReference type="EMBL" id="LEKV01001463">
    <property type="protein sequence ID" value="KVI07930.1"/>
    <property type="molecule type" value="Genomic_DNA"/>
</dbReference>
<protein>
    <submittedName>
        <fullName evidence="2">Uncharacterized protein</fullName>
    </submittedName>
</protein>
<keyword evidence="3" id="KW-1185">Reference proteome</keyword>
<evidence type="ECO:0000256" key="1">
    <source>
        <dbReference type="SAM" id="MobiDB-lite"/>
    </source>
</evidence>
<comment type="caution">
    <text evidence="2">The sequence shown here is derived from an EMBL/GenBank/DDBJ whole genome shotgun (WGS) entry which is preliminary data.</text>
</comment>
<evidence type="ECO:0000313" key="2">
    <source>
        <dbReference type="EMBL" id="KVI07930.1"/>
    </source>
</evidence>
<organism evidence="2 3">
    <name type="scientific">Cynara cardunculus var. scolymus</name>
    <name type="common">Globe artichoke</name>
    <name type="synonym">Cynara scolymus</name>
    <dbReference type="NCBI Taxonomy" id="59895"/>
    <lineage>
        <taxon>Eukaryota</taxon>
        <taxon>Viridiplantae</taxon>
        <taxon>Streptophyta</taxon>
        <taxon>Embryophyta</taxon>
        <taxon>Tracheophyta</taxon>
        <taxon>Spermatophyta</taxon>
        <taxon>Magnoliopsida</taxon>
        <taxon>eudicotyledons</taxon>
        <taxon>Gunneridae</taxon>
        <taxon>Pentapetalae</taxon>
        <taxon>asterids</taxon>
        <taxon>campanulids</taxon>
        <taxon>Asterales</taxon>
        <taxon>Asteraceae</taxon>
        <taxon>Carduoideae</taxon>
        <taxon>Cardueae</taxon>
        <taxon>Carduinae</taxon>
        <taxon>Cynara</taxon>
    </lineage>
</organism>
<evidence type="ECO:0000313" key="3">
    <source>
        <dbReference type="Proteomes" id="UP000243975"/>
    </source>
</evidence>
<dbReference type="Proteomes" id="UP000243975">
    <property type="component" value="Unassembled WGS sequence"/>
</dbReference>
<reference evidence="2 3" key="1">
    <citation type="journal article" date="2016" name="Sci. Rep.">
        <title>The genome sequence of the outbreeding globe artichoke constructed de novo incorporating a phase-aware low-pass sequencing strategy of F1 progeny.</title>
        <authorList>
            <person name="Scaglione D."/>
            <person name="Reyes-Chin-Wo S."/>
            <person name="Acquadro A."/>
            <person name="Froenicke L."/>
            <person name="Portis E."/>
            <person name="Beitel C."/>
            <person name="Tirone M."/>
            <person name="Mauro R."/>
            <person name="Lo Monaco A."/>
            <person name="Mauromicale G."/>
            <person name="Faccioli P."/>
            <person name="Cattivelli L."/>
            <person name="Rieseberg L."/>
            <person name="Michelmore R."/>
            <person name="Lanteri S."/>
        </authorList>
    </citation>
    <scope>NUCLEOTIDE SEQUENCE [LARGE SCALE GENOMIC DNA]</scope>
    <source>
        <strain evidence="2">2C</strain>
    </source>
</reference>
<dbReference type="AlphaFoldDB" id="A0A103YF45"/>
<feature type="compositionally biased region" description="Basic and acidic residues" evidence="1">
    <location>
        <begin position="70"/>
        <end position="83"/>
    </location>
</feature>
<feature type="region of interest" description="Disordered" evidence="1">
    <location>
        <begin position="64"/>
        <end position="83"/>
    </location>
</feature>